<evidence type="ECO:0008006" key="4">
    <source>
        <dbReference type="Google" id="ProtNLM"/>
    </source>
</evidence>
<dbReference type="SUPFAM" id="SSF54427">
    <property type="entry name" value="NTF2-like"/>
    <property type="match status" value="1"/>
</dbReference>
<dbReference type="EMBL" id="JACIJB010000001">
    <property type="protein sequence ID" value="MBB5659998.1"/>
    <property type="molecule type" value="Genomic_DNA"/>
</dbReference>
<evidence type="ECO:0000313" key="3">
    <source>
        <dbReference type="Proteomes" id="UP000548978"/>
    </source>
</evidence>
<reference evidence="2 3" key="1">
    <citation type="submission" date="2020-08" db="EMBL/GenBank/DDBJ databases">
        <title>Genomic Encyclopedia of Type Strains, Phase IV (KMG-IV): sequencing the most valuable type-strain genomes for metagenomic binning, comparative biology and taxonomic classification.</title>
        <authorList>
            <person name="Goeker M."/>
        </authorList>
    </citation>
    <scope>NUCLEOTIDE SEQUENCE [LARGE SCALE GENOMIC DNA]</scope>
    <source>
        <strain evidence="2 3">DSM 24448</strain>
    </source>
</reference>
<dbReference type="Gene3D" id="3.10.450.50">
    <property type="match status" value="1"/>
</dbReference>
<dbReference type="AlphaFoldDB" id="A0A7W9A2G9"/>
<dbReference type="OrthoDB" id="8754772at2"/>
<feature type="signal peptide" evidence="1">
    <location>
        <begin position="1"/>
        <end position="22"/>
    </location>
</feature>
<evidence type="ECO:0000256" key="1">
    <source>
        <dbReference type="SAM" id="SignalP"/>
    </source>
</evidence>
<feature type="chain" id="PRO_5030685209" description="Nuclear transport factor 2 family protein" evidence="1">
    <location>
        <begin position="23"/>
        <end position="183"/>
    </location>
</feature>
<keyword evidence="1" id="KW-0732">Signal</keyword>
<accession>A0A7W9A2G9</accession>
<keyword evidence="3" id="KW-1185">Reference proteome</keyword>
<dbReference type="Proteomes" id="UP000548978">
    <property type="component" value="Unassembled WGS sequence"/>
</dbReference>
<sequence>MRASTLAAALVLALASPLAVQAQDPAPATATAPAADPADVETPEAIIAAVYEVISGDAGVARDWDRFRSLFHPTARLVPTGLNPAGDMVVRVWTPEEYITLAGPQLERGGFHEREIASRTDRFGSMAHVFSTYDSRRTVADPEPFARGINSFQLMHDGERWWILSIYWTGETEASPIPAEYLP</sequence>
<comment type="caution">
    <text evidence="2">The sequence shown here is derived from an EMBL/GenBank/DDBJ whole genome shotgun (WGS) entry which is preliminary data.</text>
</comment>
<evidence type="ECO:0000313" key="2">
    <source>
        <dbReference type="EMBL" id="MBB5659998.1"/>
    </source>
</evidence>
<gene>
    <name evidence="2" type="ORF">FHS65_000716</name>
</gene>
<organism evidence="2 3">
    <name type="scientific">Brevundimonas halotolerans</name>
    <dbReference type="NCBI Taxonomy" id="69670"/>
    <lineage>
        <taxon>Bacteria</taxon>
        <taxon>Pseudomonadati</taxon>
        <taxon>Pseudomonadota</taxon>
        <taxon>Alphaproteobacteria</taxon>
        <taxon>Caulobacterales</taxon>
        <taxon>Caulobacteraceae</taxon>
        <taxon>Brevundimonas</taxon>
    </lineage>
</organism>
<protein>
    <recommendedName>
        <fullName evidence="4">Nuclear transport factor 2 family protein</fullName>
    </recommendedName>
</protein>
<name>A0A7W9A2G9_9CAUL</name>
<proteinExistence type="predicted"/>
<dbReference type="RefSeq" id="WP_123286066.1">
    <property type="nucleotide sequence ID" value="NZ_JACIJB010000001.1"/>
</dbReference>
<dbReference type="InterPro" id="IPR032710">
    <property type="entry name" value="NTF2-like_dom_sf"/>
</dbReference>